<dbReference type="InterPro" id="IPR000182">
    <property type="entry name" value="GNAT_dom"/>
</dbReference>
<dbReference type="PROSITE" id="PS51186">
    <property type="entry name" value="GNAT"/>
    <property type="match status" value="1"/>
</dbReference>
<name>A0A1I6I560_9FLAO</name>
<evidence type="ECO:0000313" key="5">
    <source>
        <dbReference type="Proteomes" id="UP000199462"/>
    </source>
</evidence>
<dbReference type="AlphaFoldDB" id="A0A1I6I560"/>
<dbReference type="PANTHER" id="PTHR43072:SF23">
    <property type="entry name" value="UPF0039 PROTEIN C11D3.02C"/>
    <property type="match status" value="1"/>
</dbReference>
<dbReference type="EMBL" id="FOYX01000001">
    <property type="protein sequence ID" value="SFR61774.1"/>
    <property type="molecule type" value="Genomic_DNA"/>
</dbReference>
<dbReference type="PANTHER" id="PTHR43072">
    <property type="entry name" value="N-ACETYLTRANSFERASE"/>
    <property type="match status" value="1"/>
</dbReference>
<proteinExistence type="predicted"/>
<dbReference type="STRING" id="440514.SAMN04488010_1120"/>
<dbReference type="InterPro" id="IPR016181">
    <property type="entry name" value="Acyl_CoA_acyltransferase"/>
</dbReference>
<keyword evidence="5" id="KW-1185">Reference proteome</keyword>
<keyword evidence="2" id="KW-0012">Acyltransferase</keyword>
<evidence type="ECO:0000313" key="4">
    <source>
        <dbReference type="EMBL" id="SFR61774.1"/>
    </source>
</evidence>
<dbReference type="CDD" id="cd04301">
    <property type="entry name" value="NAT_SF"/>
    <property type="match status" value="1"/>
</dbReference>
<sequence>MSEMTIRPMLATDWDSVANIYKEGIETGVATFETNTPSFDAWHKAHMSTCRFVAENKNEILGWVALSPVSNRCVYGGVAEISVYISASSRGKGVGKLLLEHVIRASEKEGIWTLQSGVFPTNHGSIKLHKSAGFRMIGTRERVGKLHGKWIDNILFERRSKVVGVD</sequence>
<dbReference type="Pfam" id="PF00583">
    <property type="entry name" value="Acetyltransf_1"/>
    <property type="match status" value="1"/>
</dbReference>
<dbReference type="GO" id="GO:0016747">
    <property type="term" value="F:acyltransferase activity, transferring groups other than amino-acyl groups"/>
    <property type="evidence" value="ECO:0007669"/>
    <property type="project" value="InterPro"/>
</dbReference>
<feature type="domain" description="N-acetyltransferase" evidence="3">
    <location>
        <begin position="4"/>
        <end position="157"/>
    </location>
</feature>
<organism evidence="4 5">
    <name type="scientific">Maribacter stanieri</name>
    <dbReference type="NCBI Taxonomy" id="440514"/>
    <lineage>
        <taxon>Bacteria</taxon>
        <taxon>Pseudomonadati</taxon>
        <taxon>Bacteroidota</taxon>
        <taxon>Flavobacteriia</taxon>
        <taxon>Flavobacteriales</taxon>
        <taxon>Flavobacteriaceae</taxon>
        <taxon>Maribacter</taxon>
    </lineage>
</organism>
<dbReference type="Proteomes" id="UP000199462">
    <property type="component" value="Unassembled WGS sequence"/>
</dbReference>
<dbReference type="Gene3D" id="3.40.630.30">
    <property type="match status" value="1"/>
</dbReference>
<reference evidence="5" key="1">
    <citation type="submission" date="2016-10" db="EMBL/GenBank/DDBJ databases">
        <authorList>
            <person name="Varghese N."/>
            <person name="Submissions S."/>
        </authorList>
    </citation>
    <scope>NUCLEOTIDE SEQUENCE [LARGE SCALE GENOMIC DNA]</scope>
    <source>
        <strain evidence="5">DSM 19891</strain>
    </source>
</reference>
<gene>
    <name evidence="4" type="ORF">SAMN04488010_1120</name>
</gene>
<evidence type="ECO:0000256" key="1">
    <source>
        <dbReference type="ARBA" id="ARBA00022679"/>
    </source>
</evidence>
<protein>
    <submittedName>
        <fullName evidence="4">Phosphinothricin acetyltransferase</fullName>
    </submittedName>
</protein>
<evidence type="ECO:0000256" key="2">
    <source>
        <dbReference type="ARBA" id="ARBA00023315"/>
    </source>
</evidence>
<accession>A0A1I6I560</accession>
<evidence type="ECO:0000259" key="3">
    <source>
        <dbReference type="PROSITE" id="PS51186"/>
    </source>
</evidence>
<keyword evidence="1 4" id="KW-0808">Transferase</keyword>
<dbReference type="SUPFAM" id="SSF55729">
    <property type="entry name" value="Acyl-CoA N-acyltransferases (Nat)"/>
    <property type="match status" value="1"/>
</dbReference>
<dbReference type="RefSeq" id="WP_091901982.1">
    <property type="nucleotide sequence ID" value="NZ_CANMGB010000001.1"/>
</dbReference>